<feature type="region of interest" description="Disordered" evidence="1">
    <location>
        <begin position="1"/>
        <end position="119"/>
    </location>
</feature>
<proteinExistence type="predicted"/>
<protein>
    <submittedName>
        <fullName evidence="2">Uncharacterized protein</fullName>
    </submittedName>
</protein>
<gene>
    <name evidence="2" type="ORF">AB6A40_010998</name>
</gene>
<feature type="compositionally biased region" description="Polar residues" evidence="1">
    <location>
        <begin position="1"/>
        <end position="19"/>
    </location>
</feature>
<dbReference type="Proteomes" id="UP001608902">
    <property type="component" value="Unassembled WGS sequence"/>
</dbReference>
<comment type="caution">
    <text evidence="2">The sequence shown here is derived from an EMBL/GenBank/DDBJ whole genome shotgun (WGS) entry which is preliminary data.</text>
</comment>
<feature type="compositionally biased region" description="Polar residues" evidence="1">
    <location>
        <begin position="109"/>
        <end position="119"/>
    </location>
</feature>
<feature type="compositionally biased region" description="Polar residues" evidence="1">
    <location>
        <begin position="61"/>
        <end position="82"/>
    </location>
</feature>
<dbReference type="AlphaFoldDB" id="A0ABD6F2M1"/>
<evidence type="ECO:0000256" key="1">
    <source>
        <dbReference type="SAM" id="MobiDB-lite"/>
    </source>
</evidence>
<sequence>MRSTSSTSAVTAQNMSSLGSAVKRDIEVMQSKTRPISEHSRSSEGSSSLGRDGAPPILPRTSASSPQRADSVDANRNLSSPPATKPKPPVHQSMPHQPSPQLPPKRRINQQILPNQSRL</sequence>
<evidence type="ECO:0000313" key="3">
    <source>
        <dbReference type="Proteomes" id="UP001608902"/>
    </source>
</evidence>
<dbReference type="EMBL" id="JBGFUD010016400">
    <property type="protein sequence ID" value="MFH4984289.1"/>
    <property type="molecule type" value="Genomic_DNA"/>
</dbReference>
<name>A0ABD6F2M1_9BILA</name>
<evidence type="ECO:0000313" key="2">
    <source>
        <dbReference type="EMBL" id="MFH4984289.1"/>
    </source>
</evidence>
<organism evidence="2 3">
    <name type="scientific">Gnathostoma spinigerum</name>
    <dbReference type="NCBI Taxonomy" id="75299"/>
    <lineage>
        <taxon>Eukaryota</taxon>
        <taxon>Metazoa</taxon>
        <taxon>Ecdysozoa</taxon>
        <taxon>Nematoda</taxon>
        <taxon>Chromadorea</taxon>
        <taxon>Rhabditida</taxon>
        <taxon>Spirurina</taxon>
        <taxon>Gnathostomatomorpha</taxon>
        <taxon>Gnathostomatoidea</taxon>
        <taxon>Gnathostomatidae</taxon>
        <taxon>Gnathostoma</taxon>
    </lineage>
</organism>
<accession>A0ABD6F2M1</accession>
<keyword evidence="3" id="KW-1185">Reference proteome</keyword>
<reference evidence="2 3" key="1">
    <citation type="submission" date="2024-08" db="EMBL/GenBank/DDBJ databases">
        <title>Gnathostoma spinigerum genome.</title>
        <authorList>
            <person name="Gonzalez-Bertolin B."/>
            <person name="Monzon S."/>
            <person name="Zaballos A."/>
            <person name="Jimenez P."/>
            <person name="Dekumyoy P."/>
            <person name="Varona S."/>
            <person name="Cuesta I."/>
            <person name="Sumanam S."/>
            <person name="Adisakwattana P."/>
            <person name="Gasser R.B."/>
            <person name="Hernandez-Gonzalez A."/>
            <person name="Young N.D."/>
            <person name="Perteguer M.J."/>
        </authorList>
    </citation>
    <scope>NUCLEOTIDE SEQUENCE [LARGE SCALE GENOMIC DNA]</scope>
    <source>
        <strain evidence="2">AL3</strain>
        <tissue evidence="2">Liver</tissue>
    </source>
</reference>